<feature type="transmembrane region" description="Helical" evidence="6">
    <location>
        <begin position="309"/>
        <end position="332"/>
    </location>
</feature>
<evidence type="ECO:0000256" key="1">
    <source>
        <dbReference type="ARBA" id="ARBA00004141"/>
    </source>
</evidence>
<dbReference type="AlphaFoldDB" id="A0A2Z3YVC3"/>
<gene>
    <name evidence="7" type="primary">dinF</name>
    <name evidence="7" type="ORF">Csp1_12070</name>
</gene>
<comment type="subcellular location">
    <subcellularLocation>
        <location evidence="1">Membrane</location>
        <topology evidence="1">Multi-pass membrane protein</topology>
    </subcellularLocation>
</comment>
<feature type="transmembrane region" description="Helical" evidence="6">
    <location>
        <begin position="183"/>
        <end position="207"/>
    </location>
</feature>
<comment type="similarity">
    <text evidence="2">Belongs to the multi antimicrobial extrusion (MATE) (TC 2.A.66.1) family.</text>
</comment>
<dbReference type="GO" id="GO:0015297">
    <property type="term" value="F:antiporter activity"/>
    <property type="evidence" value="ECO:0007669"/>
    <property type="project" value="InterPro"/>
</dbReference>
<dbReference type="KEGG" id="cpre:Csp1_12070"/>
<dbReference type="NCBIfam" id="TIGR00797">
    <property type="entry name" value="matE"/>
    <property type="match status" value="1"/>
</dbReference>
<feature type="transmembrane region" description="Helical" evidence="6">
    <location>
        <begin position="373"/>
        <end position="396"/>
    </location>
</feature>
<dbReference type="PANTHER" id="PTHR42893">
    <property type="entry name" value="PROTEIN DETOXIFICATION 44, CHLOROPLASTIC-RELATED"/>
    <property type="match status" value="1"/>
</dbReference>
<keyword evidence="3 6" id="KW-0812">Transmembrane</keyword>
<evidence type="ECO:0000256" key="6">
    <source>
        <dbReference type="SAM" id="Phobius"/>
    </source>
</evidence>
<evidence type="ECO:0000313" key="7">
    <source>
        <dbReference type="EMBL" id="AWT26007.1"/>
    </source>
</evidence>
<dbReference type="RefSeq" id="WP_110481330.1">
    <property type="nucleotide sequence ID" value="NZ_CP024988.1"/>
</dbReference>
<feature type="transmembrane region" description="Helical" evidence="6">
    <location>
        <begin position="158"/>
        <end position="177"/>
    </location>
</feature>
<name>A0A2Z3YVC3_9CORY</name>
<sequence length="433" mass="44400">MRADVRSVLGLALPALAVLSATPLYLLWDTAWVGRLGPVELAALATGTTVLSQVTTQLTFLSYGTTGRAARRYGAGDRAGAVYEGIQATWVAVAVGTVLAVTVHFAAGPVTAWLAGDSQVAVPAARWLEVASLVVAPALTVMAGNGWLRGMSDTQRPLWFTLAGVVPTAFLVPWAVSRHGVVGSAWATVVGESVTACLFLACLVVTWRHTGDGRSVRPTWSVIRPQLADGRDLVLRSLGFQVAFVSAAVVAARSGAAALAAHQVLLQLWNLLTLLLDSVAVAAQALVGAALGAGSVAASREVARTVLRFSVGAGLVLAVALACGAGVVPGVFTADAGVRQAMAGPWWILVAMAVTGGVVFALDGVLLGAGDVAFLRTATILSLVLGFIPGVAVAGLTGTGLTGVWVGLLFFLVLRLVAVALRYRSGKWARTGV</sequence>
<dbReference type="OrthoDB" id="5242355at2"/>
<evidence type="ECO:0000256" key="2">
    <source>
        <dbReference type="ARBA" id="ARBA00010199"/>
    </source>
</evidence>
<dbReference type="Pfam" id="PF01554">
    <property type="entry name" value="MatE"/>
    <property type="match status" value="2"/>
</dbReference>
<evidence type="ECO:0000256" key="3">
    <source>
        <dbReference type="ARBA" id="ARBA00022692"/>
    </source>
</evidence>
<dbReference type="GO" id="GO:0005886">
    <property type="term" value="C:plasma membrane"/>
    <property type="evidence" value="ECO:0007669"/>
    <property type="project" value="TreeGrafter"/>
</dbReference>
<feature type="transmembrane region" description="Helical" evidence="6">
    <location>
        <begin position="127"/>
        <end position="146"/>
    </location>
</feature>
<accession>A0A2Z3YVC3</accession>
<dbReference type="InterPro" id="IPR044644">
    <property type="entry name" value="DinF-like"/>
</dbReference>
<feature type="transmembrane region" description="Helical" evidence="6">
    <location>
        <begin position="402"/>
        <end position="421"/>
    </location>
</feature>
<feature type="transmembrane region" description="Helical" evidence="6">
    <location>
        <begin position="233"/>
        <end position="252"/>
    </location>
</feature>
<keyword evidence="4 6" id="KW-1133">Transmembrane helix</keyword>
<organism evidence="7 8">
    <name type="scientific">Corynebacterium provencense</name>
    <dbReference type="NCBI Taxonomy" id="1737425"/>
    <lineage>
        <taxon>Bacteria</taxon>
        <taxon>Bacillati</taxon>
        <taxon>Actinomycetota</taxon>
        <taxon>Actinomycetes</taxon>
        <taxon>Mycobacteriales</taxon>
        <taxon>Corynebacteriaceae</taxon>
        <taxon>Corynebacterium</taxon>
    </lineage>
</organism>
<evidence type="ECO:0000256" key="4">
    <source>
        <dbReference type="ARBA" id="ARBA00022989"/>
    </source>
</evidence>
<reference evidence="8" key="1">
    <citation type="submission" date="2017-11" db="EMBL/GenBank/DDBJ databases">
        <title>Otitis media/interna in a cat caused by the recently described species Corynebacterium provencense.</title>
        <authorList>
            <person name="Kittl S."/>
            <person name="Brodard I."/>
            <person name="Rychener L."/>
            <person name="Jores J."/>
            <person name="Roosje P."/>
            <person name="Gobeli Brawand S."/>
        </authorList>
    </citation>
    <scope>NUCLEOTIDE SEQUENCE [LARGE SCALE GENOMIC DNA]</scope>
    <source>
        <strain evidence="8">17KM38</strain>
    </source>
</reference>
<dbReference type="STRING" id="1737425.GCA_900049755_00090"/>
<dbReference type="GO" id="GO:0042910">
    <property type="term" value="F:xenobiotic transmembrane transporter activity"/>
    <property type="evidence" value="ECO:0007669"/>
    <property type="project" value="InterPro"/>
</dbReference>
<keyword evidence="5 6" id="KW-0472">Membrane</keyword>
<protein>
    <submittedName>
        <fullName evidence="7">DNA damage-inducible protein F</fullName>
    </submittedName>
</protein>
<feature type="transmembrane region" description="Helical" evidence="6">
    <location>
        <begin position="85"/>
        <end position="107"/>
    </location>
</feature>
<evidence type="ECO:0000256" key="5">
    <source>
        <dbReference type="ARBA" id="ARBA00023136"/>
    </source>
</evidence>
<keyword evidence="8" id="KW-1185">Reference proteome</keyword>
<feature type="transmembrane region" description="Helical" evidence="6">
    <location>
        <begin position="344"/>
        <end position="366"/>
    </location>
</feature>
<dbReference type="EMBL" id="CP024988">
    <property type="protein sequence ID" value="AWT26007.1"/>
    <property type="molecule type" value="Genomic_DNA"/>
</dbReference>
<evidence type="ECO:0000313" key="8">
    <source>
        <dbReference type="Proteomes" id="UP000247696"/>
    </source>
</evidence>
<dbReference type="Proteomes" id="UP000247696">
    <property type="component" value="Chromosome"/>
</dbReference>
<proteinExistence type="inferred from homology"/>
<feature type="transmembrane region" description="Helical" evidence="6">
    <location>
        <begin position="272"/>
        <end position="297"/>
    </location>
</feature>
<dbReference type="PANTHER" id="PTHR42893:SF46">
    <property type="entry name" value="PROTEIN DETOXIFICATION 44, CHLOROPLASTIC"/>
    <property type="match status" value="1"/>
</dbReference>
<feature type="transmembrane region" description="Helical" evidence="6">
    <location>
        <begin position="42"/>
        <end position="64"/>
    </location>
</feature>
<dbReference type="InterPro" id="IPR002528">
    <property type="entry name" value="MATE_fam"/>
</dbReference>